<sequence>MSAIAQVSSNMTIASQRKRIEKEYRMKRTALAIAVGALSLGLTQGLLAQDEKLLTNEQQQMNQGSLQNNDLDQEGQGAEVRVEGEPANVNVEQEPAEISVKQQAPDVTVEQQPPEVTIVQPDPNVTVEQAEPNVTVEKQGEANIEVESADNVDAEIRDSNNQDASQNQATERNAFIDRNVGEIEGNTVYRQEDGEELGDIERVVRDTQTNDIYVVITKGGFLGFGEDEMGYKVDDLELRDDDEFVVRSSDVGETGDYGSDQYEDVDSNQTLREAMQSN</sequence>
<dbReference type="OrthoDB" id="6162955at2"/>
<dbReference type="Pfam" id="PF05239">
    <property type="entry name" value="PRC"/>
    <property type="match status" value="1"/>
</dbReference>
<dbReference type="SUPFAM" id="SSF50346">
    <property type="entry name" value="PRC-barrel domain"/>
    <property type="match status" value="1"/>
</dbReference>
<accession>A0A3S0Y2S1</accession>
<evidence type="ECO:0000313" key="3">
    <source>
        <dbReference type="EMBL" id="RUR28660.1"/>
    </source>
</evidence>
<dbReference type="InterPro" id="IPR027275">
    <property type="entry name" value="PRC-brl_dom"/>
</dbReference>
<feature type="compositionally biased region" description="Polar residues" evidence="1">
    <location>
        <begin position="267"/>
        <end position="278"/>
    </location>
</feature>
<name>A0A3S0Y2S1_9GAMM</name>
<dbReference type="AlphaFoldDB" id="A0A3S0Y2S1"/>
<keyword evidence="4" id="KW-1185">Reference proteome</keyword>
<dbReference type="EMBL" id="RZHG01000024">
    <property type="protein sequence ID" value="RUR28660.1"/>
    <property type="molecule type" value="Genomic_DNA"/>
</dbReference>
<dbReference type="InterPro" id="IPR011033">
    <property type="entry name" value="PRC_barrel-like_sf"/>
</dbReference>
<gene>
    <name evidence="3" type="ORF">ELY33_13665</name>
</gene>
<evidence type="ECO:0000313" key="4">
    <source>
        <dbReference type="Proteomes" id="UP000287336"/>
    </source>
</evidence>
<feature type="domain" description="PRC-barrel" evidence="2">
    <location>
        <begin position="182"/>
        <end position="227"/>
    </location>
</feature>
<protein>
    <submittedName>
        <fullName evidence="3">PRC-barrel domain containing protein</fullName>
    </submittedName>
</protein>
<evidence type="ECO:0000256" key="1">
    <source>
        <dbReference type="SAM" id="MobiDB-lite"/>
    </source>
</evidence>
<feature type="region of interest" description="Disordered" evidence="1">
    <location>
        <begin position="249"/>
        <end position="278"/>
    </location>
</feature>
<evidence type="ECO:0000259" key="2">
    <source>
        <dbReference type="Pfam" id="PF05239"/>
    </source>
</evidence>
<comment type="caution">
    <text evidence="3">The sequence shown here is derived from an EMBL/GenBank/DDBJ whole genome shotgun (WGS) entry which is preliminary data.</text>
</comment>
<proteinExistence type="predicted"/>
<organism evidence="3 4">
    <name type="scientific">Vreelandella andesensis</name>
    <dbReference type="NCBI Taxonomy" id="447567"/>
    <lineage>
        <taxon>Bacteria</taxon>
        <taxon>Pseudomonadati</taxon>
        <taxon>Pseudomonadota</taxon>
        <taxon>Gammaproteobacteria</taxon>
        <taxon>Oceanospirillales</taxon>
        <taxon>Halomonadaceae</taxon>
        <taxon>Vreelandella</taxon>
    </lineage>
</organism>
<reference evidence="3 4" key="1">
    <citation type="submission" date="2018-12" db="EMBL/GenBank/DDBJ databases">
        <title>three novel Halomonas strain isolated from plants.</title>
        <authorList>
            <person name="Sun C."/>
        </authorList>
    </citation>
    <scope>NUCLEOTIDE SEQUENCE [LARGE SCALE GENOMIC DNA]</scope>
    <source>
        <strain evidence="3 4">DSM 19434</strain>
    </source>
</reference>
<dbReference type="Proteomes" id="UP000287336">
    <property type="component" value="Unassembled WGS sequence"/>
</dbReference>
<dbReference type="Gene3D" id="2.30.30.240">
    <property type="entry name" value="PRC-barrel domain"/>
    <property type="match status" value="1"/>
</dbReference>